<dbReference type="Pfam" id="PF00725">
    <property type="entry name" value="3HCDH"/>
    <property type="match status" value="2"/>
</dbReference>
<dbReference type="SUPFAM" id="SSF48179">
    <property type="entry name" value="6-phosphogluconate dehydrogenase C-terminal domain-like"/>
    <property type="match status" value="2"/>
</dbReference>
<dbReference type="InterPro" id="IPR008927">
    <property type="entry name" value="6-PGluconate_DH-like_C_sf"/>
</dbReference>
<dbReference type="RefSeq" id="WP_116612514.1">
    <property type="nucleotide sequence ID" value="NZ_QEOB01000012.1"/>
</dbReference>
<feature type="domain" description="3-hydroxyacyl-CoA dehydrogenase C-terminal" evidence="2">
    <location>
        <begin position="191"/>
        <end position="288"/>
    </location>
</feature>
<comment type="caution">
    <text evidence="4">The sequence shown here is derived from an EMBL/GenBank/DDBJ whole genome shotgun (WGS) entry which is preliminary data.</text>
</comment>
<dbReference type="InterPro" id="IPR006176">
    <property type="entry name" value="3-OHacyl-CoA_DH_NAD-bd"/>
</dbReference>
<evidence type="ECO:0000313" key="5">
    <source>
        <dbReference type="Proteomes" id="UP000245712"/>
    </source>
</evidence>
<evidence type="ECO:0000259" key="3">
    <source>
        <dbReference type="Pfam" id="PF02737"/>
    </source>
</evidence>
<dbReference type="Gene3D" id="1.10.1040.10">
    <property type="entry name" value="N-(1-d-carboxylethyl)-l-norvaline Dehydrogenase, domain 2"/>
    <property type="match status" value="2"/>
</dbReference>
<dbReference type="Proteomes" id="UP000245712">
    <property type="component" value="Unassembled WGS sequence"/>
</dbReference>
<keyword evidence="1" id="KW-0560">Oxidoreductase</keyword>
<feature type="domain" description="3-hydroxyacyl-CoA dehydrogenase C-terminal" evidence="2">
    <location>
        <begin position="416"/>
        <end position="497"/>
    </location>
</feature>
<evidence type="ECO:0000313" key="4">
    <source>
        <dbReference type="EMBL" id="PVX79967.1"/>
    </source>
</evidence>
<protein>
    <submittedName>
        <fullName evidence="4">3-hydroxyacyl-CoA dehydrogenase</fullName>
    </submittedName>
</protein>
<dbReference type="PANTHER" id="PTHR48075:SF5">
    <property type="entry name" value="3-HYDROXYBUTYRYL-COA DEHYDROGENASE"/>
    <property type="match status" value="1"/>
</dbReference>
<dbReference type="PANTHER" id="PTHR48075">
    <property type="entry name" value="3-HYDROXYACYL-COA DEHYDROGENASE FAMILY PROTEIN"/>
    <property type="match status" value="1"/>
</dbReference>
<dbReference type="InterPro" id="IPR006108">
    <property type="entry name" value="3HC_DH_C"/>
</dbReference>
<dbReference type="InterPro" id="IPR013328">
    <property type="entry name" value="6PGD_dom2"/>
</dbReference>
<keyword evidence="5" id="KW-1185">Reference proteome</keyword>
<reference evidence="4 5" key="1">
    <citation type="submission" date="2018-05" db="EMBL/GenBank/DDBJ databases">
        <title>Genomic Encyclopedia of Type Strains, Phase IV (KMG-V): Genome sequencing to study the core and pangenomes of soil and plant-associated prokaryotes.</title>
        <authorList>
            <person name="Whitman W."/>
        </authorList>
    </citation>
    <scope>NUCLEOTIDE SEQUENCE [LARGE SCALE GENOMIC DNA]</scope>
    <source>
        <strain evidence="4 5">SCZa-39</strain>
    </source>
</reference>
<dbReference type="InterPro" id="IPR036291">
    <property type="entry name" value="NAD(P)-bd_dom_sf"/>
</dbReference>
<dbReference type="EMBL" id="QEOB01000012">
    <property type="protein sequence ID" value="PVX79967.1"/>
    <property type="molecule type" value="Genomic_DNA"/>
</dbReference>
<accession>A0ABX5KHP1</accession>
<feature type="domain" description="3-hydroxyacyl-CoA dehydrogenase NAD binding" evidence="3">
    <location>
        <begin position="11"/>
        <end position="188"/>
    </location>
</feature>
<dbReference type="Gene3D" id="3.40.50.720">
    <property type="entry name" value="NAD(P)-binding Rossmann-like Domain"/>
    <property type="match status" value="1"/>
</dbReference>
<evidence type="ECO:0000256" key="1">
    <source>
        <dbReference type="ARBA" id="ARBA00023002"/>
    </source>
</evidence>
<organism evidence="4 5">
    <name type="scientific">Paraburkholderia unamae</name>
    <dbReference type="NCBI Taxonomy" id="219649"/>
    <lineage>
        <taxon>Bacteria</taxon>
        <taxon>Pseudomonadati</taxon>
        <taxon>Pseudomonadota</taxon>
        <taxon>Betaproteobacteria</taxon>
        <taxon>Burkholderiales</taxon>
        <taxon>Burkholderiaceae</taxon>
        <taxon>Paraburkholderia</taxon>
    </lineage>
</organism>
<gene>
    <name evidence="4" type="ORF">C7402_112154</name>
</gene>
<dbReference type="Pfam" id="PF02737">
    <property type="entry name" value="3HCDH_N"/>
    <property type="match status" value="1"/>
</dbReference>
<proteinExistence type="predicted"/>
<dbReference type="NCBIfam" id="NF006124">
    <property type="entry name" value="PRK08268.1"/>
    <property type="match status" value="1"/>
</dbReference>
<dbReference type="SUPFAM" id="SSF51735">
    <property type="entry name" value="NAD(P)-binding Rossmann-fold domains"/>
    <property type="match status" value="1"/>
</dbReference>
<sequence length="509" mass="54910">MKPVFDSDFEIGVIGAGLMGRGIAQVAAQAGIRVRLYDAKPGAAVEACGQIKHAWDALVDKGRLNPQEAARSCNRLAPAMQLEEVASCSVVIEAIIESLPAKQELLRRLESIVGEHCVLATNTSSLLVTEVAAGCAHPERVAGLHFFSPVPRMKIAEVIDGVRTAPWVCDRLVDLVRRIGHEPVRAKDSPGFIANHAGRGYGPEALRIASEGVADFAVIDEILRDACGFRMGPFELFDLTGLDVSHVAGESIYRQFYEEPRFQPSLITRQRLAGGLLGRKTRRGFYEYDESGRRNPGVPASAPALRDIPVWVEAGDTSGHDAIRALARASNVHLEAGEKPSAGALAILLPIGEDATAACVRQQTDPRHTVAVDPLFLDRRRTVMLTPVTDALFRDQAKAILATDGIPVSVINDSPGFVTQRICASIVNVACNMAQQRIASPSDIDNTVKLALAYPQGPFALGDSLGAKGVLRILEALHERYREPRYRPSPWLSRRAALGIPLATPEAST</sequence>
<name>A0ABX5KHP1_9BURK</name>
<evidence type="ECO:0000259" key="2">
    <source>
        <dbReference type="Pfam" id="PF00725"/>
    </source>
</evidence>